<dbReference type="PANTHER" id="PTHR39181">
    <property type="entry name" value="TYROSINE-PROTEIN PHOSPHATASE YWQE"/>
    <property type="match status" value="1"/>
</dbReference>
<reference evidence="6 7" key="1">
    <citation type="submission" date="2019-07" db="EMBL/GenBank/DDBJ databases">
        <title>Whole genome shotgun sequence of Staphylococcus piscifermentans NBRC 109625.</title>
        <authorList>
            <person name="Hosoyama A."/>
            <person name="Uohara A."/>
            <person name="Ohji S."/>
            <person name="Ichikawa N."/>
        </authorList>
    </citation>
    <scope>NUCLEOTIDE SEQUENCE [LARGE SCALE GENOMIC DNA]</scope>
    <source>
        <strain evidence="6 7">NBRC 109625</strain>
    </source>
</reference>
<sequence>MIDLHNHIIYGIDDGAKDIEESIEMAKAAQATGVDKIIATPHYKTNSFMSDKEEILHKIETLNQQLQNLNIEVEVKGGQEIHIEPYTLDYLEKGQLLSLADSQYYFLIEPPFKGFPDFIETTIDGFIQEGLQPVIAHPERNDYIRRHPEVLDELVKQGCLLQMNAASILGDYGPFIEKTAQYMIENKKFHLIGSDAHNCNNRVFCIDQCYERINDEAFQNYIKANAEKVWKGNKKIDNMQYF</sequence>
<evidence type="ECO:0000313" key="7">
    <source>
        <dbReference type="Proteomes" id="UP000321736"/>
    </source>
</evidence>
<evidence type="ECO:0000256" key="2">
    <source>
        <dbReference type="ARBA" id="ARBA00022801"/>
    </source>
</evidence>
<comment type="similarity">
    <text evidence="1 5">Belongs to the metallo-dependent hydrolases superfamily. CpsB/CapC family.</text>
</comment>
<dbReference type="InterPro" id="IPR016195">
    <property type="entry name" value="Pol/histidinol_Pase-like"/>
</dbReference>
<keyword evidence="2 5" id="KW-0378">Hydrolase</keyword>
<dbReference type="AlphaFoldDB" id="A0A239U6U6"/>
<organism evidence="6 7">
    <name type="scientific">Staphylococcus piscifermentans</name>
    <dbReference type="NCBI Taxonomy" id="70258"/>
    <lineage>
        <taxon>Bacteria</taxon>
        <taxon>Bacillati</taxon>
        <taxon>Bacillota</taxon>
        <taxon>Bacilli</taxon>
        <taxon>Bacillales</taxon>
        <taxon>Staphylococcaceae</taxon>
        <taxon>Staphylococcus</taxon>
    </lineage>
</organism>
<keyword evidence="7" id="KW-1185">Reference proteome</keyword>
<dbReference type="PIRSF" id="PIRSF016557">
    <property type="entry name" value="Caps_synth_CpsB"/>
    <property type="match status" value="1"/>
</dbReference>
<dbReference type="InterPro" id="IPR016667">
    <property type="entry name" value="Caps_polysacc_synth_CpsB/CapC"/>
</dbReference>
<dbReference type="EC" id="3.1.3.48" evidence="5"/>
<evidence type="ECO:0000256" key="4">
    <source>
        <dbReference type="ARBA" id="ARBA00051722"/>
    </source>
</evidence>
<evidence type="ECO:0000256" key="5">
    <source>
        <dbReference type="PIRNR" id="PIRNR016557"/>
    </source>
</evidence>
<dbReference type="EMBL" id="BKAR01000006">
    <property type="protein sequence ID" value="GEP84167.1"/>
    <property type="molecule type" value="Genomic_DNA"/>
</dbReference>
<comment type="caution">
    <text evidence="6">The sequence shown here is derived from an EMBL/GenBank/DDBJ whole genome shotgun (WGS) entry which is preliminary data.</text>
</comment>
<dbReference type="Pfam" id="PF19567">
    <property type="entry name" value="CpsB_CapC"/>
    <property type="match status" value="1"/>
</dbReference>
<comment type="catalytic activity">
    <reaction evidence="4 5">
        <text>O-phospho-L-tyrosyl-[protein] + H2O = L-tyrosyl-[protein] + phosphate</text>
        <dbReference type="Rhea" id="RHEA:10684"/>
        <dbReference type="Rhea" id="RHEA-COMP:10136"/>
        <dbReference type="Rhea" id="RHEA-COMP:20101"/>
        <dbReference type="ChEBI" id="CHEBI:15377"/>
        <dbReference type="ChEBI" id="CHEBI:43474"/>
        <dbReference type="ChEBI" id="CHEBI:46858"/>
        <dbReference type="ChEBI" id="CHEBI:61978"/>
        <dbReference type="EC" id="3.1.3.48"/>
    </reaction>
</comment>
<evidence type="ECO:0000313" key="6">
    <source>
        <dbReference type="EMBL" id="GEP84167.1"/>
    </source>
</evidence>
<name>A0A239U6U6_9STAP</name>
<accession>A0A239U6U6</accession>
<protein>
    <recommendedName>
        <fullName evidence="5">Tyrosine-protein phosphatase</fullName>
        <ecNumber evidence="5">3.1.3.48</ecNumber>
    </recommendedName>
</protein>
<evidence type="ECO:0000256" key="1">
    <source>
        <dbReference type="ARBA" id="ARBA00005750"/>
    </source>
</evidence>
<dbReference type="RefSeq" id="WP_095105747.1">
    <property type="nucleotide sequence ID" value="NZ_BKAR01000006.1"/>
</dbReference>
<keyword evidence="3 5" id="KW-0904">Protein phosphatase</keyword>
<dbReference type="SUPFAM" id="SSF89550">
    <property type="entry name" value="PHP domain-like"/>
    <property type="match status" value="1"/>
</dbReference>
<proteinExistence type="inferred from homology"/>
<dbReference type="Proteomes" id="UP000321736">
    <property type="component" value="Unassembled WGS sequence"/>
</dbReference>
<dbReference type="OrthoDB" id="9788539at2"/>
<gene>
    <name evidence="6" type="ORF">SPI02_07520</name>
</gene>
<dbReference type="GO" id="GO:0030145">
    <property type="term" value="F:manganese ion binding"/>
    <property type="evidence" value="ECO:0007669"/>
    <property type="project" value="UniProtKB-UniRule"/>
</dbReference>
<dbReference type="PANTHER" id="PTHR39181:SF1">
    <property type="entry name" value="TYROSINE-PROTEIN PHOSPHATASE YWQE"/>
    <property type="match status" value="1"/>
</dbReference>
<evidence type="ECO:0000256" key="3">
    <source>
        <dbReference type="ARBA" id="ARBA00022912"/>
    </source>
</evidence>
<dbReference type="GO" id="GO:0004725">
    <property type="term" value="F:protein tyrosine phosphatase activity"/>
    <property type="evidence" value="ECO:0007669"/>
    <property type="project" value="UniProtKB-UniRule"/>
</dbReference>
<dbReference type="Gene3D" id="3.20.20.140">
    <property type="entry name" value="Metal-dependent hydrolases"/>
    <property type="match status" value="1"/>
</dbReference>